<keyword evidence="3" id="KW-0745">Spermidine biosynthesis</keyword>
<dbReference type="RefSeq" id="WP_104751572.1">
    <property type="nucleotide sequence ID" value="NZ_FZMF01000002.1"/>
</dbReference>
<comment type="similarity">
    <text evidence="1">Belongs to the spermidine/spermine synthase family.</text>
</comment>
<dbReference type="PANTHER" id="PTHR11558">
    <property type="entry name" value="SPERMIDINE/SPERMINE SYNTHASE"/>
    <property type="match status" value="1"/>
</dbReference>
<gene>
    <name evidence="7" type="ORF">ACFOPX_06725</name>
</gene>
<sequence>MTHHLEIVGTDCAQMGIVRNNTQEWMFFQSYPFIQSELLAHVSACVHPSPKRALITGGFDTQIAFELLKYEGLHVDFVQEDRAMLENLHAFLPQFAETKSHARFKLYDKILDLDLQPYDIIISLSTPNAHQVDGLQRMLTPKGFMVSIAPSPLLEQEAFKDTLKDLQACAQILMPFNTPYAPTPQVYLFISKHYHPLADMLLQKIDMLDGLRYYNAEIHHAAFAQPQWLKGACARLLKN</sequence>
<dbReference type="InterPro" id="IPR001045">
    <property type="entry name" value="Spermi_synthase"/>
</dbReference>
<feature type="domain" description="PABS" evidence="6">
    <location>
        <begin position="1"/>
        <end position="107"/>
    </location>
</feature>
<comment type="caution">
    <text evidence="7">The sequence shown here is derived from an EMBL/GenBank/DDBJ whole genome shotgun (WGS) entry which is preliminary data.</text>
</comment>
<proteinExistence type="inferred from homology"/>
<dbReference type="Proteomes" id="UP001595783">
    <property type="component" value="Unassembled WGS sequence"/>
</dbReference>
<organism evidence="7 8">
    <name type="scientific">Helicobacter baculiformis</name>
    <dbReference type="NCBI Taxonomy" id="427351"/>
    <lineage>
        <taxon>Bacteria</taxon>
        <taxon>Pseudomonadati</taxon>
        <taxon>Campylobacterota</taxon>
        <taxon>Epsilonproteobacteria</taxon>
        <taxon>Campylobacterales</taxon>
        <taxon>Helicobacteraceae</taxon>
        <taxon>Helicobacter</taxon>
    </lineage>
</organism>
<dbReference type="InterPro" id="IPR030374">
    <property type="entry name" value="PABS"/>
</dbReference>
<dbReference type="EMBL" id="JBHRZO010000048">
    <property type="protein sequence ID" value="MFC3848214.1"/>
    <property type="molecule type" value="Genomic_DNA"/>
</dbReference>
<evidence type="ECO:0000259" key="6">
    <source>
        <dbReference type="PROSITE" id="PS51006"/>
    </source>
</evidence>
<evidence type="ECO:0000256" key="5">
    <source>
        <dbReference type="PROSITE-ProRule" id="PRU00354"/>
    </source>
</evidence>
<evidence type="ECO:0000313" key="8">
    <source>
        <dbReference type="Proteomes" id="UP001595783"/>
    </source>
</evidence>
<dbReference type="Pfam" id="PF01564">
    <property type="entry name" value="Spermine_synth"/>
    <property type="match status" value="1"/>
</dbReference>
<evidence type="ECO:0000256" key="3">
    <source>
        <dbReference type="ARBA" id="ARBA00023066"/>
    </source>
</evidence>
<comment type="caution">
    <text evidence="5">Lacks conserved residue(s) required for the propagation of feature annotation.</text>
</comment>
<evidence type="ECO:0000313" key="7">
    <source>
        <dbReference type="EMBL" id="MFC3848214.1"/>
    </source>
</evidence>
<evidence type="ECO:0000256" key="2">
    <source>
        <dbReference type="ARBA" id="ARBA00022679"/>
    </source>
</evidence>
<dbReference type="PANTHER" id="PTHR11558:SF11">
    <property type="entry name" value="SPERMIDINE SYNTHASE"/>
    <property type="match status" value="1"/>
</dbReference>
<accession>A0ABV7ZIV5</accession>
<keyword evidence="4 5" id="KW-0620">Polyamine biosynthesis</keyword>
<dbReference type="PROSITE" id="PS51006">
    <property type="entry name" value="PABS_2"/>
    <property type="match status" value="1"/>
</dbReference>
<dbReference type="InterPro" id="IPR029063">
    <property type="entry name" value="SAM-dependent_MTases_sf"/>
</dbReference>
<dbReference type="SUPFAM" id="SSF53335">
    <property type="entry name" value="S-adenosyl-L-methionine-dependent methyltransferases"/>
    <property type="match status" value="1"/>
</dbReference>
<dbReference type="Gene3D" id="3.40.50.150">
    <property type="entry name" value="Vaccinia Virus protein VP39"/>
    <property type="match status" value="1"/>
</dbReference>
<evidence type="ECO:0000256" key="1">
    <source>
        <dbReference type="ARBA" id="ARBA00007867"/>
    </source>
</evidence>
<protein>
    <submittedName>
        <fullName evidence="7">Spermidine synthase</fullName>
    </submittedName>
</protein>
<keyword evidence="2 5" id="KW-0808">Transferase</keyword>
<evidence type="ECO:0000256" key="4">
    <source>
        <dbReference type="ARBA" id="ARBA00023115"/>
    </source>
</evidence>
<keyword evidence="8" id="KW-1185">Reference proteome</keyword>
<name>A0ABV7ZIV5_9HELI</name>
<reference evidence="8" key="1">
    <citation type="journal article" date="2019" name="Int. J. Syst. Evol. Microbiol.">
        <title>The Global Catalogue of Microorganisms (GCM) 10K type strain sequencing project: providing services to taxonomists for standard genome sequencing and annotation.</title>
        <authorList>
            <consortium name="The Broad Institute Genomics Platform"/>
            <consortium name="The Broad Institute Genome Sequencing Center for Infectious Disease"/>
            <person name="Wu L."/>
            <person name="Ma J."/>
        </authorList>
    </citation>
    <scope>NUCLEOTIDE SEQUENCE [LARGE SCALE GENOMIC DNA]</scope>
    <source>
        <strain evidence="8">CCUG 53816</strain>
    </source>
</reference>